<protein>
    <submittedName>
        <fullName evidence="1">Uncharacterized protein</fullName>
    </submittedName>
</protein>
<proteinExistence type="predicted"/>
<name>A0A2P2QQQ5_RHIMU</name>
<accession>A0A2P2QQQ5</accession>
<evidence type="ECO:0000313" key="1">
    <source>
        <dbReference type="EMBL" id="MBX69376.1"/>
    </source>
</evidence>
<dbReference type="AlphaFoldDB" id="A0A2P2QQQ5"/>
<reference evidence="1" key="1">
    <citation type="submission" date="2018-02" db="EMBL/GenBank/DDBJ databases">
        <title>Rhizophora mucronata_Transcriptome.</title>
        <authorList>
            <person name="Meera S.P."/>
            <person name="Sreeshan A."/>
            <person name="Augustine A."/>
        </authorList>
    </citation>
    <scope>NUCLEOTIDE SEQUENCE</scope>
    <source>
        <tissue evidence="1">Leaf</tissue>
    </source>
</reference>
<organism evidence="1">
    <name type="scientific">Rhizophora mucronata</name>
    <name type="common">Asiatic mangrove</name>
    <dbReference type="NCBI Taxonomy" id="61149"/>
    <lineage>
        <taxon>Eukaryota</taxon>
        <taxon>Viridiplantae</taxon>
        <taxon>Streptophyta</taxon>
        <taxon>Embryophyta</taxon>
        <taxon>Tracheophyta</taxon>
        <taxon>Spermatophyta</taxon>
        <taxon>Magnoliopsida</taxon>
        <taxon>eudicotyledons</taxon>
        <taxon>Gunneridae</taxon>
        <taxon>Pentapetalae</taxon>
        <taxon>rosids</taxon>
        <taxon>fabids</taxon>
        <taxon>Malpighiales</taxon>
        <taxon>Rhizophoraceae</taxon>
        <taxon>Rhizophora</taxon>
    </lineage>
</organism>
<sequence length="31" mass="3383">MSCRTFGKIMVLPSGQAIQKKRLIGTEGFQG</sequence>
<dbReference type="EMBL" id="GGEC01088892">
    <property type="protein sequence ID" value="MBX69376.1"/>
    <property type="molecule type" value="Transcribed_RNA"/>
</dbReference>